<proteinExistence type="predicted"/>
<evidence type="ECO:0000256" key="1">
    <source>
        <dbReference type="SAM" id="MobiDB-lite"/>
    </source>
</evidence>
<evidence type="ECO:0000313" key="3">
    <source>
        <dbReference type="Proteomes" id="UP000094412"/>
    </source>
</evidence>
<protein>
    <submittedName>
        <fullName evidence="2">Uncharacterized protein</fullName>
    </submittedName>
</protein>
<name>A0A1C2EET8_9HYPH</name>
<gene>
    <name evidence="2" type="ORF">QV13_00150</name>
</gene>
<accession>A0A1C2EET8</accession>
<sequence>MKADAFKKGFLRGFSAPFGFFAPVEIRRPTQFNGSVAKAWADVGRALSNATSDQGALIEQKTGKQPPRRQRRKAA</sequence>
<comment type="caution">
    <text evidence="2">The sequence shown here is derived from an EMBL/GenBank/DDBJ whole genome shotgun (WGS) entry which is preliminary data.</text>
</comment>
<dbReference type="Proteomes" id="UP000094412">
    <property type="component" value="Unassembled WGS sequence"/>
</dbReference>
<dbReference type="AlphaFoldDB" id="A0A1C2EET8"/>
<evidence type="ECO:0000313" key="2">
    <source>
        <dbReference type="EMBL" id="OCX25562.1"/>
    </source>
</evidence>
<feature type="compositionally biased region" description="Basic residues" evidence="1">
    <location>
        <begin position="66"/>
        <end position="75"/>
    </location>
</feature>
<keyword evidence="3" id="KW-1185">Reference proteome</keyword>
<reference evidence="2 3" key="1">
    <citation type="submission" date="2016-08" db="EMBL/GenBank/DDBJ databases">
        <title>Whole genome sequence of Mesorhizobium sp. strain UASWS1009 isolated from industrial sewage.</title>
        <authorList>
            <person name="Crovadore J."/>
            <person name="Calmin G."/>
            <person name="Chablais R."/>
            <person name="Cochard B."/>
            <person name="Lefort F."/>
        </authorList>
    </citation>
    <scope>NUCLEOTIDE SEQUENCE [LARGE SCALE GENOMIC DNA]</scope>
    <source>
        <strain evidence="2 3">UASWS1009</strain>
    </source>
</reference>
<organism evidence="2 3">
    <name type="scientific">Mesorhizobium hungaricum</name>
    <dbReference type="NCBI Taxonomy" id="1566387"/>
    <lineage>
        <taxon>Bacteria</taxon>
        <taxon>Pseudomonadati</taxon>
        <taxon>Pseudomonadota</taxon>
        <taxon>Alphaproteobacteria</taxon>
        <taxon>Hyphomicrobiales</taxon>
        <taxon>Phyllobacteriaceae</taxon>
        <taxon>Mesorhizobium</taxon>
    </lineage>
</organism>
<feature type="region of interest" description="Disordered" evidence="1">
    <location>
        <begin position="50"/>
        <end position="75"/>
    </location>
</feature>
<dbReference type="EMBL" id="MDEO01000015">
    <property type="protein sequence ID" value="OCX25562.1"/>
    <property type="molecule type" value="Genomic_DNA"/>
</dbReference>